<dbReference type="InParanoid" id="A0A1Y2LJ65"/>
<gene>
    <name evidence="1" type="ORF">B5807_11360</name>
</gene>
<accession>A0A1Y2LJ65</accession>
<dbReference type="Proteomes" id="UP000193240">
    <property type="component" value="Unassembled WGS sequence"/>
</dbReference>
<reference evidence="1 2" key="1">
    <citation type="journal article" date="2017" name="Genome Announc.">
        <title>Genome sequence of the saprophytic ascomycete Epicoccum nigrum ICMP 19927 strain isolated from New Zealand.</title>
        <authorList>
            <person name="Fokin M."/>
            <person name="Fleetwood D."/>
            <person name="Weir B.S."/>
            <person name="Villas-Boas S.G."/>
        </authorList>
    </citation>
    <scope>NUCLEOTIDE SEQUENCE [LARGE SCALE GENOMIC DNA]</scope>
    <source>
        <strain evidence="1 2">ICMP 19927</strain>
    </source>
</reference>
<organism evidence="1 2">
    <name type="scientific">Epicoccum nigrum</name>
    <name type="common">Soil fungus</name>
    <name type="synonym">Epicoccum purpurascens</name>
    <dbReference type="NCBI Taxonomy" id="105696"/>
    <lineage>
        <taxon>Eukaryota</taxon>
        <taxon>Fungi</taxon>
        <taxon>Dikarya</taxon>
        <taxon>Ascomycota</taxon>
        <taxon>Pezizomycotina</taxon>
        <taxon>Dothideomycetes</taxon>
        <taxon>Pleosporomycetidae</taxon>
        <taxon>Pleosporales</taxon>
        <taxon>Pleosporineae</taxon>
        <taxon>Didymellaceae</taxon>
        <taxon>Epicoccum</taxon>
    </lineage>
</organism>
<evidence type="ECO:0000313" key="1">
    <source>
        <dbReference type="EMBL" id="OSS43931.1"/>
    </source>
</evidence>
<protein>
    <submittedName>
        <fullName evidence="1">Uncharacterized protein</fullName>
    </submittedName>
</protein>
<evidence type="ECO:0000313" key="2">
    <source>
        <dbReference type="Proteomes" id="UP000193240"/>
    </source>
</evidence>
<dbReference type="AlphaFoldDB" id="A0A1Y2LJ65"/>
<dbReference type="EMBL" id="KZ107860">
    <property type="protein sequence ID" value="OSS43931.1"/>
    <property type="molecule type" value="Genomic_DNA"/>
</dbReference>
<keyword evidence="2" id="KW-1185">Reference proteome</keyword>
<sequence length="209" mass="23343">MQYLPQIIYTHKQLLDSKLAPQLFNQFIVYPTLTQQSINPAIMQLQLSTLLVLLPALSLAAPTTNSDIALRPRQDVHPPAENIVSASDEMVHVLSGCDQGDCPDGTTVDLLKEVSNLFGNTQHYIRINDCSQCKIIPTSGDGCVNFSMCGKRQEICMDRHNDKMRMHRVNKETGKKSCYKIKQTMKQTTCGVTKISIWGKTNNVACTWG</sequence>
<name>A0A1Y2LJ65_EPING</name>
<proteinExistence type="predicted"/>